<comment type="similarity">
    <text evidence="2">Belongs to the polysaccharide synthase family.</text>
</comment>
<dbReference type="AlphaFoldDB" id="A0A501VZQ3"/>
<evidence type="ECO:0000256" key="6">
    <source>
        <dbReference type="ARBA" id="ARBA00023136"/>
    </source>
</evidence>
<feature type="transmembrane region" description="Helical" evidence="7">
    <location>
        <begin position="383"/>
        <end position="403"/>
    </location>
</feature>
<feature type="transmembrane region" description="Helical" evidence="7">
    <location>
        <begin position="153"/>
        <end position="173"/>
    </location>
</feature>
<keyword evidence="5 7" id="KW-1133">Transmembrane helix</keyword>
<evidence type="ECO:0000256" key="1">
    <source>
        <dbReference type="ARBA" id="ARBA00004651"/>
    </source>
</evidence>
<dbReference type="Pfam" id="PF13440">
    <property type="entry name" value="Polysacc_synt_3"/>
    <property type="match status" value="1"/>
</dbReference>
<feature type="transmembrane region" description="Helical" evidence="7">
    <location>
        <begin position="324"/>
        <end position="346"/>
    </location>
</feature>
<accession>A0A501VZQ3</accession>
<dbReference type="OrthoDB" id="9770347at2"/>
<evidence type="ECO:0000256" key="3">
    <source>
        <dbReference type="ARBA" id="ARBA00022475"/>
    </source>
</evidence>
<dbReference type="GO" id="GO:0005886">
    <property type="term" value="C:plasma membrane"/>
    <property type="evidence" value="ECO:0007669"/>
    <property type="project" value="UniProtKB-SubCell"/>
</dbReference>
<gene>
    <name evidence="8" type="ORF">FJM65_18120</name>
</gene>
<evidence type="ECO:0000256" key="7">
    <source>
        <dbReference type="SAM" id="Phobius"/>
    </source>
</evidence>
<organism evidence="8 9">
    <name type="scientific">Pontibacter mangrovi</name>
    <dbReference type="NCBI Taxonomy" id="2589816"/>
    <lineage>
        <taxon>Bacteria</taxon>
        <taxon>Pseudomonadati</taxon>
        <taxon>Bacteroidota</taxon>
        <taxon>Cytophagia</taxon>
        <taxon>Cytophagales</taxon>
        <taxon>Hymenobacteraceae</taxon>
        <taxon>Pontibacter</taxon>
    </lineage>
</organism>
<evidence type="ECO:0000256" key="2">
    <source>
        <dbReference type="ARBA" id="ARBA00007430"/>
    </source>
</evidence>
<dbReference type="Proteomes" id="UP000316727">
    <property type="component" value="Unassembled WGS sequence"/>
</dbReference>
<feature type="transmembrane region" description="Helical" evidence="7">
    <location>
        <begin position="179"/>
        <end position="197"/>
    </location>
</feature>
<feature type="transmembrane region" description="Helical" evidence="7">
    <location>
        <begin position="358"/>
        <end position="377"/>
    </location>
</feature>
<keyword evidence="4 7" id="KW-0812">Transmembrane</keyword>
<proteinExistence type="inferred from homology"/>
<reference evidence="8 9" key="1">
    <citation type="submission" date="2019-06" db="EMBL/GenBank/DDBJ databases">
        <title>A novel bacterium of genus Pontibacter, isolated from marine sediment.</title>
        <authorList>
            <person name="Huang H."/>
            <person name="Mo K."/>
            <person name="Hu Y."/>
        </authorList>
    </citation>
    <scope>NUCLEOTIDE SEQUENCE [LARGE SCALE GENOMIC DNA]</scope>
    <source>
        <strain evidence="8 9">HB172049</strain>
    </source>
</reference>
<dbReference type="InterPro" id="IPR050833">
    <property type="entry name" value="Poly_Biosynth_Transport"/>
</dbReference>
<evidence type="ECO:0000256" key="4">
    <source>
        <dbReference type="ARBA" id="ARBA00022692"/>
    </source>
</evidence>
<feature type="transmembrane region" description="Helical" evidence="7">
    <location>
        <begin position="124"/>
        <end position="141"/>
    </location>
</feature>
<feature type="transmembrane region" description="Helical" evidence="7">
    <location>
        <begin position="424"/>
        <end position="444"/>
    </location>
</feature>
<keyword evidence="6 7" id="KW-0472">Membrane</keyword>
<evidence type="ECO:0000313" key="9">
    <source>
        <dbReference type="Proteomes" id="UP000316727"/>
    </source>
</evidence>
<keyword evidence="3" id="KW-1003">Cell membrane</keyword>
<dbReference type="PANTHER" id="PTHR30250">
    <property type="entry name" value="PST FAMILY PREDICTED COLANIC ACID TRANSPORTER"/>
    <property type="match status" value="1"/>
</dbReference>
<comment type="subcellular location">
    <subcellularLocation>
        <location evidence="1">Cell membrane</location>
        <topology evidence="1">Multi-pass membrane protein</topology>
    </subcellularLocation>
</comment>
<comment type="caution">
    <text evidence="8">The sequence shown here is derived from an EMBL/GenBank/DDBJ whole genome shotgun (WGS) entry which is preliminary data.</text>
</comment>
<keyword evidence="9" id="KW-1185">Reference proteome</keyword>
<name>A0A501VZQ3_9BACT</name>
<sequence>MAVASIKTKVLSGLKWNTLSVLATRGTDFGVKLLLARLLLPEAFGLVGMAMIITSFLEVVSDMGLFNALVQRKEDEQTQLRYSSAFWFLFSLASAFVLAFFLFVSPAGAAFYNEPQLVPVLNALSLYLFFNILTIVPRVILTKELNFKALVQTTYTGTVVSSIVAVAMALTGFGVWSLVAKSIVGAGILFLSFWIRVKWRPDFRFSARTLKELSGYSTFSQLSGILYFFRNNVDYLLIGKLAGATALGAYTLAFTLSEVLRAQLYSILNKVLFPVYSTMQDDLPQIRKYYLTVMRFTAIITFPIAVFFLGLADEFINTFFGHSWAAAAAPLRILSVATMIVVISGTPAEVLKGIGKPAVSFYISLLNTGLVAVPLIYLGQKYFGLTGVAYAVCLHYTTSRLLFHHYMKKYIHITDQDILRELRKPVVASAVMLALIYLTTLLGLPELHTLLLAGTAGSAAYASFFLKDFKQATTLLKRR</sequence>
<feature type="transmembrane region" description="Helical" evidence="7">
    <location>
        <begin position="43"/>
        <end position="70"/>
    </location>
</feature>
<feature type="transmembrane region" description="Helical" evidence="7">
    <location>
        <begin position="289"/>
        <end position="312"/>
    </location>
</feature>
<dbReference type="PANTHER" id="PTHR30250:SF10">
    <property type="entry name" value="LIPOPOLYSACCHARIDE BIOSYNTHESIS PROTEIN WZXC"/>
    <property type="match status" value="1"/>
</dbReference>
<protein>
    <submittedName>
        <fullName evidence="8">Lipopolysaccharide biosynthesis protein</fullName>
    </submittedName>
</protein>
<dbReference type="RefSeq" id="WP_140623325.1">
    <property type="nucleotide sequence ID" value="NZ_VFRQ01000012.1"/>
</dbReference>
<feature type="transmembrane region" description="Helical" evidence="7">
    <location>
        <begin position="450"/>
        <end position="469"/>
    </location>
</feature>
<dbReference type="CDD" id="cd13127">
    <property type="entry name" value="MATE_tuaB_like"/>
    <property type="match status" value="1"/>
</dbReference>
<evidence type="ECO:0000313" key="8">
    <source>
        <dbReference type="EMBL" id="TPE42518.1"/>
    </source>
</evidence>
<feature type="transmembrane region" description="Helical" evidence="7">
    <location>
        <begin position="82"/>
        <end position="104"/>
    </location>
</feature>
<evidence type="ECO:0000256" key="5">
    <source>
        <dbReference type="ARBA" id="ARBA00022989"/>
    </source>
</evidence>
<dbReference type="EMBL" id="VFRQ01000012">
    <property type="protein sequence ID" value="TPE42518.1"/>
    <property type="molecule type" value="Genomic_DNA"/>
</dbReference>